<keyword evidence="2" id="KW-1185">Reference proteome</keyword>
<dbReference type="AlphaFoldDB" id="A0A852U1B8"/>
<protein>
    <submittedName>
        <fullName evidence="1">Uncharacterized protein</fullName>
    </submittedName>
</protein>
<sequence>MAWYGIWHGWPFSLSGTDDLERFGSLADVAEVLKSRCESGAVWLQHFDYVSREPESVYTPAVTEESYIDLYRSADADLSCIERRAVFGPRGGVRFE</sequence>
<accession>A0A852U1B8</accession>
<dbReference type="Proteomes" id="UP000589036">
    <property type="component" value="Unassembled WGS sequence"/>
</dbReference>
<evidence type="ECO:0000313" key="1">
    <source>
        <dbReference type="EMBL" id="NYE50018.1"/>
    </source>
</evidence>
<proteinExistence type="predicted"/>
<dbReference type="EMBL" id="JACCCC010000001">
    <property type="protein sequence ID" value="NYE50018.1"/>
    <property type="molecule type" value="Genomic_DNA"/>
</dbReference>
<comment type="caution">
    <text evidence="1">The sequence shown here is derived from an EMBL/GenBank/DDBJ whole genome shotgun (WGS) entry which is preliminary data.</text>
</comment>
<dbReference type="RefSeq" id="WP_179645576.1">
    <property type="nucleotide sequence ID" value="NZ_BAAAYY010000019.1"/>
</dbReference>
<organism evidence="1 2">
    <name type="scientific">Spinactinospora alkalitolerans</name>
    <dbReference type="NCBI Taxonomy" id="687207"/>
    <lineage>
        <taxon>Bacteria</taxon>
        <taxon>Bacillati</taxon>
        <taxon>Actinomycetota</taxon>
        <taxon>Actinomycetes</taxon>
        <taxon>Streptosporangiales</taxon>
        <taxon>Nocardiopsidaceae</taxon>
        <taxon>Spinactinospora</taxon>
    </lineage>
</organism>
<gene>
    <name evidence="1" type="ORF">HDA32_005138</name>
</gene>
<reference evidence="1 2" key="1">
    <citation type="submission" date="2020-07" db="EMBL/GenBank/DDBJ databases">
        <title>Sequencing the genomes of 1000 actinobacteria strains.</title>
        <authorList>
            <person name="Klenk H.-P."/>
        </authorList>
    </citation>
    <scope>NUCLEOTIDE SEQUENCE [LARGE SCALE GENOMIC DNA]</scope>
    <source>
        <strain evidence="1 2">CXB654</strain>
    </source>
</reference>
<name>A0A852U1B8_9ACTN</name>
<evidence type="ECO:0000313" key="2">
    <source>
        <dbReference type="Proteomes" id="UP000589036"/>
    </source>
</evidence>